<dbReference type="InterPro" id="IPR020826">
    <property type="entry name" value="Transketolase_BS"/>
</dbReference>
<dbReference type="Proteomes" id="UP000176897">
    <property type="component" value="Unassembled WGS sequence"/>
</dbReference>
<dbReference type="SMART" id="SM00861">
    <property type="entry name" value="Transket_pyr"/>
    <property type="match status" value="1"/>
</dbReference>
<gene>
    <name evidence="6" type="ORF">A3B21_01340</name>
</gene>
<keyword evidence="3" id="KW-0808">Transferase</keyword>
<dbReference type="PANTHER" id="PTHR43825">
    <property type="entry name" value="PYRUVATE DEHYDROGENASE E1 COMPONENT"/>
    <property type="match status" value="1"/>
</dbReference>
<dbReference type="SUPFAM" id="SSF52518">
    <property type="entry name" value="Thiamin diphosphate-binding fold (THDP-binding)"/>
    <property type="match status" value="1"/>
</dbReference>
<dbReference type="CDD" id="cd07033">
    <property type="entry name" value="TPP_PYR_DXS_TK_like"/>
    <property type="match status" value="1"/>
</dbReference>
<name>A0A1F7UQJ9_9BACT</name>
<dbReference type="EMBL" id="MGEJ01000018">
    <property type="protein sequence ID" value="OGL80004.1"/>
    <property type="molecule type" value="Genomic_DNA"/>
</dbReference>
<dbReference type="Pfam" id="PF02780">
    <property type="entry name" value="Transketolase_C"/>
    <property type="match status" value="1"/>
</dbReference>
<dbReference type="AlphaFoldDB" id="A0A1F7UQJ9"/>
<evidence type="ECO:0000256" key="1">
    <source>
        <dbReference type="ARBA" id="ARBA00001964"/>
    </source>
</evidence>
<evidence type="ECO:0000256" key="2">
    <source>
        <dbReference type="ARBA" id="ARBA00007131"/>
    </source>
</evidence>
<dbReference type="PANTHER" id="PTHR43825:SF1">
    <property type="entry name" value="TRANSKETOLASE-LIKE PYRIMIDINE-BINDING DOMAIN-CONTAINING PROTEIN"/>
    <property type="match status" value="1"/>
</dbReference>
<dbReference type="FunFam" id="3.40.50.970:FF:000129">
    <property type="entry name" value="Transketolase"/>
    <property type="match status" value="1"/>
</dbReference>
<dbReference type="Gene3D" id="3.40.50.970">
    <property type="match status" value="1"/>
</dbReference>
<dbReference type="Gene3D" id="3.40.50.920">
    <property type="match status" value="1"/>
</dbReference>
<comment type="caution">
    <text evidence="6">The sequence shown here is derived from an EMBL/GenBank/DDBJ whole genome shotgun (WGS) entry which is preliminary data.</text>
</comment>
<keyword evidence="4" id="KW-0786">Thiamine pyrophosphate</keyword>
<dbReference type="InterPro" id="IPR009014">
    <property type="entry name" value="Transketo_C/PFOR_II"/>
</dbReference>
<comment type="similarity">
    <text evidence="2">Belongs to the transketolase family.</text>
</comment>
<protein>
    <submittedName>
        <fullName evidence="6">Transketolase</fullName>
    </submittedName>
</protein>
<accession>A0A1F7UQJ9</accession>
<evidence type="ECO:0000256" key="3">
    <source>
        <dbReference type="ARBA" id="ARBA00022679"/>
    </source>
</evidence>
<comment type="cofactor">
    <cofactor evidence="1">
        <name>thiamine diphosphate</name>
        <dbReference type="ChEBI" id="CHEBI:58937"/>
    </cofactor>
</comment>
<feature type="non-terminal residue" evidence="6">
    <location>
        <position position="1"/>
    </location>
</feature>
<organism evidence="6 7">
    <name type="scientific">Candidatus Uhrbacteria bacterium RIFCSPLOWO2_01_FULL_47_24</name>
    <dbReference type="NCBI Taxonomy" id="1802401"/>
    <lineage>
        <taxon>Bacteria</taxon>
        <taxon>Candidatus Uhriibacteriota</taxon>
    </lineage>
</organism>
<evidence type="ECO:0000259" key="5">
    <source>
        <dbReference type="SMART" id="SM00861"/>
    </source>
</evidence>
<evidence type="ECO:0000313" key="7">
    <source>
        <dbReference type="Proteomes" id="UP000176897"/>
    </source>
</evidence>
<dbReference type="InterPro" id="IPR051157">
    <property type="entry name" value="PDH/Transketolase"/>
</dbReference>
<dbReference type="InterPro" id="IPR033248">
    <property type="entry name" value="Transketolase_C"/>
</dbReference>
<proteinExistence type="inferred from homology"/>
<feature type="domain" description="Transketolase-like pyrimidine-binding" evidence="5">
    <location>
        <begin position="1"/>
        <end position="110"/>
    </location>
</feature>
<dbReference type="SUPFAM" id="SSF52922">
    <property type="entry name" value="TK C-terminal domain-like"/>
    <property type="match status" value="1"/>
</dbReference>
<dbReference type="InterPro" id="IPR029061">
    <property type="entry name" value="THDP-binding"/>
</dbReference>
<evidence type="ECO:0000313" key="6">
    <source>
        <dbReference type="EMBL" id="OGL80004.1"/>
    </source>
</evidence>
<dbReference type="GO" id="GO:0016740">
    <property type="term" value="F:transferase activity"/>
    <property type="evidence" value="ECO:0007669"/>
    <property type="project" value="UniProtKB-KW"/>
</dbReference>
<dbReference type="STRING" id="1802401.A3B21_01340"/>
<reference evidence="6 7" key="1">
    <citation type="journal article" date="2016" name="Nat. Commun.">
        <title>Thousands of microbial genomes shed light on interconnected biogeochemical processes in an aquifer system.</title>
        <authorList>
            <person name="Anantharaman K."/>
            <person name="Brown C.T."/>
            <person name="Hug L.A."/>
            <person name="Sharon I."/>
            <person name="Castelle C.J."/>
            <person name="Probst A.J."/>
            <person name="Thomas B.C."/>
            <person name="Singh A."/>
            <person name="Wilkins M.J."/>
            <person name="Karaoz U."/>
            <person name="Brodie E.L."/>
            <person name="Williams K.H."/>
            <person name="Hubbard S.S."/>
            <person name="Banfield J.F."/>
        </authorList>
    </citation>
    <scope>NUCLEOTIDE SEQUENCE [LARGE SCALE GENOMIC DNA]</scope>
</reference>
<sequence>VIAAGLALAGKVPWTSSYAVFSPGRSWEQVRTNMALNVANVKIAGAHSGVSVGPDGATHQAIEDIAIMRVIPNMTVIAPADMIETKKAVIAASKMQGPVYVRFAREKSPVFTTEETPFEIGKAVTLWDGTDVAIIACGPLVHNALLAAGELAKKKISARVINMHTIKPLDEEAILKAAQECGAIVTVEEHQISGGLGGAVCEVLAEQFPTPVERIGVRDRFGESGEPNELIEAFGMGVSHITEAVLKVLARKH</sequence>
<dbReference type="Pfam" id="PF02779">
    <property type="entry name" value="Transket_pyr"/>
    <property type="match status" value="1"/>
</dbReference>
<evidence type="ECO:0000256" key="4">
    <source>
        <dbReference type="ARBA" id="ARBA00023052"/>
    </source>
</evidence>
<dbReference type="PROSITE" id="PS00802">
    <property type="entry name" value="TRANSKETOLASE_2"/>
    <property type="match status" value="1"/>
</dbReference>
<dbReference type="InterPro" id="IPR005475">
    <property type="entry name" value="Transketolase-like_Pyr-bd"/>
</dbReference>